<dbReference type="EMBL" id="CAJOBC010009391">
    <property type="protein sequence ID" value="CAF3986693.1"/>
    <property type="molecule type" value="Genomic_DNA"/>
</dbReference>
<name>A0A814Y266_9BILA</name>
<evidence type="ECO:0000256" key="1">
    <source>
        <dbReference type="SAM" id="MobiDB-lite"/>
    </source>
</evidence>
<gene>
    <name evidence="2" type="ORF">GPM918_LOCUS24808</name>
    <name evidence="3" type="ORF">SRO942_LOCUS24811</name>
</gene>
<evidence type="ECO:0000313" key="2">
    <source>
        <dbReference type="EMBL" id="CAF1223461.1"/>
    </source>
</evidence>
<evidence type="ECO:0000313" key="3">
    <source>
        <dbReference type="EMBL" id="CAF3986693.1"/>
    </source>
</evidence>
<accession>A0A814Y266</accession>
<feature type="region of interest" description="Disordered" evidence="1">
    <location>
        <begin position="70"/>
        <end position="114"/>
    </location>
</feature>
<dbReference type="AlphaFoldDB" id="A0A814Y266"/>
<protein>
    <submittedName>
        <fullName evidence="2">Uncharacterized protein</fullName>
    </submittedName>
</protein>
<dbReference type="Proteomes" id="UP000663829">
    <property type="component" value="Unassembled WGS sequence"/>
</dbReference>
<evidence type="ECO:0000313" key="4">
    <source>
        <dbReference type="Proteomes" id="UP000663829"/>
    </source>
</evidence>
<dbReference type="Proteomes" id="UP000681722">
    <property type="component" value="Unassembled WGS sequence"/>
</dbReference>
<comment type="caution">
    <text evidence="2">The sequence shown here is derived from an EMBL/GenBank/DDBJ whole genome shotgun (WGS) entry which is preliminary data.</text>
</comment>
<keyword evidence="4" id="KW-1185">Reference proteome</keyword>
<organism evidence="2 4">
    <name type="scientific">Didymodactylos carnosus</name>
    <dbReference type="NCBI Taxonomy" id="1234261"/>
    <lineage>
        <taxon>Eukaryota</taxon>
        <taxon>Metazoa</taxon>
        <taxon>Spiralia</taxon>
        <taxon>Gnathifera</taxon>
        <taxon>Rotifera</taxon>
        <taxon>Eurotatoria</taxon>
        <taxon>Bdelloidea</taxon>
        <taxon>Philodinida</taxon>
        <taxon>Philodinidae</taxon>
        <taxon>Didymodactylos</taxon>
    </lineage>
</organism>
<proteinExistence type="predicted"/>
<sequence length="114" mass="13275">MEHAMDRNIRLLFGGDEFLKPGQMRLFFSCIKSQRQKQLQKVVGCDEEDEDELKDGQAVEEVFEKRQLKSTKQLCNPKHSDPPKRFGFSTPQLDKKKRSSSSSSKTKNKRTKIR</sequence>
<dbReference type="EMBL" id="CAJNOQ010009388">
    <property type="protein sequence ID" value="CAF1223461.1"/>
    <property type="molecule type" value="Genomic_DNA"/>
</dbReference>
<reference evidence="2" key="1">
    <citation type="submission" date="2021-02" db="EMBL/GenBank/DDBJ databases">
        <authorList>
            <person name="Nowell W R."/>
        </authorList>
    </citation>
    <scope>NUCLEOTIDE SEQUENCE</scope>
</reference>